<dbReference type="InterPro" id="IPR015424">
    <property type="entry name" value="PyrdxlP-dep_Trfase"/>
</dbReference>
<evidence type="ECO:0000256" key="8">
    <source>
        <dbReference type="ARBA" id="ARBA00022898"/>
    </source>
</evidence>
<dbReference type="EMBL" id="JABANP010000372">
    <property type="protein sequence ID" value="KAF4683352.1"/>
    <property type="molecule type" value="Genomic_DNA"/>
</dbReference>
<dbReference type="InterPro" id="IPR049704">
    <property type="entry name" value="Aminotrans_3_PPA_site"/>
</dbReference>
<accession>A0A7J6NHI3</accession>
<dbReference type="InterPro" id="IPR015422">
    <property type="entry name" value="PyrdxlP-dep_Trfase_small"/>
</dbReference>
<keyword evidence="6 12" id="KW-0032">Aminotransferase</keyword>
<dbReference type="Gene3D" id="3.90.1150.10">
    <property type="entry name" value="Aspartate Aminotransferase, domain 1"/>
    <property type="match status" value="1"/>
</dbReference>
<dbReference type="PROSITE" id="PS00600">
    <property type="entry name" value="AA_TRANSFER_CLASS_3"/>
    <property type="match status" value="1"/>
</dbReference>
<dbReference type="OrthoDB" id="425114at2759"/>
<dbReference type="Proteomes" id="UP000541610">
    <property type="component" value="Unassembled WGS sequence"/>
</dbReference>
<dbReference type="GO" id="GO:0030170">
    <property type="term" value="F:pyridoxal phosphate binding"/>
    <property type="evidence" value="ECO:0007669"/>
    <property type="project" value="InterPro"/>
</dbReference>
<dbReference type="AlphaFoldDB" id="A0A7J6NHI3"/>
<comment type="subcellular location">
    <subcellularLocation>
        <location evidence="2">Mitochondrion</location>
    </subcellularLocation>
</comment>
<comment type="cofactor">
    <cofactor evidence="1">
        <name>pyridoxal 5'-phosphate</name>
        <dbReference type="ChEBI" id="CHEBI:597326"/>
    </cofactor>
</comment>
<evidence type="ECO:0000256" key="7">
    <source>
        <dbReference type="ARBA" id="ARBA00022679"/>
    </source>
</evidence>
<dbReference type="GO" id="GO:0019481">
    <property type="term" value="P:L-alanine catabolic process, by transamination"/>
    <property type="evidence" value="ECO:0007669"/>
    <property type="project" value="TreeGrafter"/>
</dbReference>
<evidence type="ECO:0000256" key="5">
    <source>
        <dbReference type="ARBA" id="ARBA00013049"/>
    </source>
</evidence>
<keyword evidence="10" id="KW-0496">Mitochondrion</keyword>
<evidence type="ECO:0000256" key="3">
    <source>
        <dbReference type="ARBA" id="ARBA00008954"/>
    </source>
</evidence>
<dbReference type="PANTHER" id="PTHR45688">
    <property type="match status" value="1"/>
</dbReference>
<dbReference type="GO" id="GO:0008453">
    <property type="term" value="F:alanine-glyoxylate transaminase activity"/>
    <property type="evidence" value="ECO:0007669"/>
    <property type="project" value="UniProtKB-EC"/>
</dbReference>
<keyword evidence="9" id="KW-0809">Transit peptide</keyword>
<dbReference type="GO" id="GO:0005739">
    <property type="term" value="C:mitochondrion"/>
    <property type="evidence" value="ECO:0007669"/>
    <property type="project" value="UniProtKB-SubCell"/>
</dbReference>
<dbReference type="FunFam" id="3.40.640.10:FF:000004">
    <property type="entry name" value="Acetylornithine aminotransferase"/>
    <property type="match status" value="1"/>
</dbReference>
<evidence type="ECO:0000313" key="12">
    <source>
        <dbReference type="EMBL" id="KAF4683352.1"/>
    </source>
</evidence>
<evidence type="ECO:0000256" key="1">
    <source>
        <dbReference type="ARBA" id="ARBA00001933"/>
    </source>
</evidence>
<evidence type="ECO:0000256" key="10">
    <source>
        <dbReference type="ARBA" id="ARBA00023128"/>
    </source>
</evidence>
<evidence type="ECO:0000256" key="2">
    <source>
        <dbReference type="ARBA" id="ARBA00004173"/>
    </source>
</evidence>
<dbReference type="SUPFAM" id="SSF53383">
    <property type="entry name" value="PLP-dependent transferases"/>
    <property type="match status" value="1"/>
</dbReference>
<gene>
    <name evidence="12" type="primary">AGXT2_1</name>
    <name evidence="12" type="ORF">FOZ60_009242</name>
</gene>
<dbReference type="PIRSF" id="PIRSF000521">
    <property type="entry name" value="Transaminase_4ab_Lys_Orn"/>
    <property type="match status" value="1"/>
</dbReference>
<organism evidence="12 13">
    <name type="scientific">Perkinsus olseni</name>
    <name type="common">Perkinsus atlanticus</name>
    <dbReference type="NCBI Taxonomy" id="32597"/>
    <lineage>
        <taxon>Eukaryota</taxon>
        <taxon>Sar</taxon>
        <taxon>Alveolata</taxon>
        <taxon>Perkinsozoa</taxon>
        <taxon>Perkinsea</taxon>
        <taxon>Perkinsida</taxon>
        <taxon>Perkinsidae</taxon>
        <taxon>Perkinsus</taxon>
    </lineage>
</organism>
<keyword evidence="8 11" id="KW-0663">Pyridoxal phosphate</keyword>
<evidence type="ECO:0000256" key="4">
    <source>
        <dbReference type="ARBA" id="ARBA00011881"/>
    </source>
</evidence>
<dbReference type="CDD" id="cd00610">
    <property type="entry name" value="OAT_like"/>
    <property type="match status" value="1"/>
</dbReference>
<evidence type="ECO:0000256" key="9">
    <source>
        <dbReference type="ARBA" id="ARBA00022946"/>
    </source>
</evidence>
<protein>
    <recommendedName>
        <fullName evidence="5">alanine--glyoxylate transaminase</fullName>
        <ecNumber evidence="5">2.6.1.44</ecNumber>
    </recommendedName>
</protein>
<comment type="caution">
    <text evidence="12">The sequence shown here is derived from an EMBL/GenBank/DDBJ whole genome shotgun (WGS) entry which is preliminary data.</text>
</comment>
<dbReference type="InterPro" id="IPR005814">
    <property type="entry name" value="Aminotrans_3"/>
</dbReference>
<evidence type="ECO:0000256" key="6">
    <source>
        <dbReference type="ARBA" id="ARBA00022576"/>
    </source>
</evidence>
<name>A0A7J6NHI3_PEROL</name>
<comment type="similarity">
    <text evidence="3 11">Belongs to the class-III pyridoxal-phosphate-dependent aminotransferase family.</text>
</comment>
<comment type="subunit">
    <text evidence="4">Homotetramer.</text>
</comment>
<dbReference type="EC" id="2.6.1.44" evidence="5"/>
<dbReference type="Pfam" id="PF00202">
    <property type="entry name" value="Aminotran_3"/>
    <property type="match status" value="1"/>
</dbReference>
<sequence length="470" mass="51599">MSLIMRRALHPPHWGFLPRPSSSCNRVFCSSTATEGYSRSEILSIRQRYHGPLTTLYNEPLVITKGRMQYLYDDSGRKYLDLLGGIVTVSVGHCHPRITEVIQRQAAELVHTSAIYAHPQPTLYAKELVERLPQRPDGKSWKVYFVNSGSEANDLAVMLARLYTGRWPIVALRNGYHGMTGGTQGLTAVGFYKHQVPAGFGVEHLAVPKVYKSRLGPEASVEDIVRYHLNDLDDHLDSCMSDGQVAAFIAESTQGVGGVVTLPPGYLQGVYDRIRSVGGICIADEVQTGFGRTGTNFWGFQNHGVVPDVVTMAKSIGNGMPLAAVAAREDIMNELGRKAFFNTYGGGPVQTAVGREVLRIIDDDKLMDHCRDVGGYFLSHLEELKVKHSHIVGDVRGTGLLIGIEHIGESPAAEMKWAWNRLKEKGFLVGGPGPHGNIFRIAPPMCITKDDVDGFCTALDEVYAQVAARR</sequence>
<proteinExistence type="inferred from homology"/>
<dbReference type="PANTHER" id="PTHR45688:SF3">
    <property type="entry name" value="ALANINE--GLYOXYLATE AMINOTRANSFERASE 2, MITOCHONDRIAL"/>
    <property type="match status" value="1"/>
</dbReference>
<dbReference type="GO" id="GO:0009436">
    <property type="term" value="P:glyoxylate catabolic process"/>
    <property type="evidence" value="ECO:0007669"/>
    <property type="project" value="TreeGrafter"/>
</dbReference>
<evidence type="ECO:0000256" key="11">
    <source>
        <dbReference type="RuleBase" id="RU003560"/>
    </source>
</evidence>
<dbReference type="Gene3D" id="3.40.640.10">
    <property type="entry name" value="Type I PLP-dependent aspartate aminotransferase-like (Major domain)"/>
    <property type="match status" value="1"/>
</dbReference>
<reference evidence="12 13" key="1">
    <citation type="submission" date="2020-04" db="EMBL/GenBank/DDBJ databases">
        <title>Perkinsus olseni comparative genomics.</title>
        <authorList>
            <person name="Bogema D.R."/>
        </authorList>
    </citation>
    <scope>NUCLEOTIDE SEQUENCE [LARGE SCALE GENOMIC DNA]</scope>
    <source>
        <strain evidence="12">00978-12</strain>
    </source>
</reference>
<dbReference type="InterPro" id="IPR015421">
    <property type="entry name" value="PyrdxlP-dep_Trfase_major"/>
</dbReference>
<evidence type="ECO:0000313" key="13">
    <source>
        <dbReference type="Proteomes" id="UP000541610"/>
    </source>
</evidence>
<keyword evidence="7 12" id="KW-0808">Transferase</keyword>